<dbReference type="PROSITE" id="PS50943">
    <property type="entry name" value="HTH_CROC1"/>
    <property type="match status" value="1"/>
</dbReference>
<dbReference type="InterPro" id="IPR001387">
    <property type="entry name" value="Cro/C1-type_HTH"/>
</dbReference>
<reference evidence="2 3" key="1">
    <citation type="submission" date="2019-08" db="EMBL/GenBank/DDBJ databases">
        <authorList>
            <person name="Peeters C."/>
        </authorList>
    </citation>
    <scope>NUCLEOTIDE SEQUENCE [LARGE SCALE GENOMIC DNA]</scope>
    <source>
        <strain evidence="2 3">LMG 31014</strain>
    </source>
</reference>
<evidence type="ECO:0000313" key="3">
    <source>
        <dbReference type="Proteomes" id="UP000405357"/>
    </source>
</evidence>
<dbReference type="RefSeq" id="WP_150553029.1">
    <property type="nucleotide sequence ID" value="NZ_CABPSG010000013.1"/>
</dbReference>
<dbReference type="Gene3D" id="1.10.260.40">
    <property type="entry name" value="lambda repressor-like DNA-binding domains"/>
    <property type="match status" value="1"/>
</dbReference>
<protein>
    <submittedName>
        <fullName evidence="2">Addiction module antidote protein, HigA family</fullName>
    </submittedName>
</protein>
<gene>
    <name evidence="2" type="ORF">PSO31014_03799</name>
</gene>
<dbReference type="NCBIfam" id="TIGR02607">
    <property type="entry name" value="antidote_HigA"/>
    <property type="match status" value="1"/>
</dbReference>
<comment type="caution">
    <text evidence="2">The sequence shown here is derived from an EMBL/GenBank/DDBJ whole genome shotgun (WGS) entry which is preliminary data.</text>
</comment>
<dbReference type="EMBL" id="CABPSG010000013">
    <property type="protein sequence ID" value="VVE34216.1"/>
    <property type="molecule type" value="Genomic_DNA"/>
</dbReference>
<evidence type="ECO:0000313" key="2">
    <source>
        <dbReference type="EMBL" id="VVE34216.1"/>
    </source>
</evidence>
<evidence type="ECO:0000259" key="1">
    <source>
        <dbReference type="PROSITE" id="PS50943"/>
    </source>
</evidence>
<dbReference type="CDD" id="cd00093">
    <property type="entry name" value="HTH_XRE"/>
    <property type="match status" value="1"/>
</dbReference>
<sequence length="1375" mass="153163">MALPNDIPHPGTRIRAEIIPQGMSVTKAAQLMGVGRPALSNLLNGNAALSAEMAARLEKAFNYPLKDLMEMQAQYDAAQAKRKDAPADIKAYVPPFLRIKANDIEDWVSHNILARSRLAVFLRTLVHSTGSALTKVDFPGNDDAERPGWDGFLEANEGTPWVPAGRSGWEFGTNEDPKAKAEGDFEKSVRPLGSEERAETTFIFVTPRRWAGKASWVATKKAKGLWKDVRAYDASDLEQWLEQSLPAQAWFANETHIPAEHVRSLDKCWADWAGICTPPLSGALFDSAIQSTKRALLARLSKPSEGPILIAADSTDEALAFLAQLLSERGGNDLASYRDRVLVFDKPNVLPRLMAGAQTFIPVVFSREVERELAPYANSMHSIVIYPRNAVTASPDIVLEPASFETFDKALGEMGKNRDDIARLASASGRSLTVLRRQLSSVPAVRSPEWAMDRQTAASLAPFLFVGAWNSQNETDRIGLSLLAGDRPYDDLEKDCQSLAQLNDAPIWSVGTYRGVISKIDLLYAIAGAITQADLNRYFAVARMVLGEDDPALDLDEGQRWTAAIHGKTREFSSTFREGISETLVLLAVHGEQLFKSRLGIDTEIEAIHVVRELLPTPLSTRILEANDRDLPTYAEAAPDEFLSILERDLKAEKPAVLGLLRPVDPSVFGRSPSRTGLLWALEGLSWNFKTLPRAASILARLAQVEIDDNWVNKPINSLLSIFRAWMPQTAANREQRVALMKKLAERFPTVAWRICVAQFGTHHQVGDYSHKPRWRPDGYGFGEPLPTWGPTIEFMREMVEMALTWPNHSLGMLCDLIERLHGLTEADQNRVWTLVEGWAKNSASDADKAVMREKIRVSTLSRRAALRTRKGGQTTRVATAGMAAYAALEPSDLLNKHAWLFRNGWVEESADEIEDIEKIDFHKREERVTRLRIAALREIVAQRGLAGILQLAERGNATWVIGGLVASAVLSEHELMEVLRLALAPILAGKEELHAHKNFVSGALRALIDDDKRGAVLKSVAADLAAEDVIQLFVLAPFCRSTWKLVDTLSEANQTKYWSEVTPDWIRDADAENNEAVERLLKAERPRAAFSCIQFHPAKLDAQVLFRLLSATAQGGKDRPGEYRLEHYYVEEAFKHLDSSPALTLDEKAGLEFAYLDVLARPWDRQGQYGIPNLERYIETHPEFFVQAISWAYKRNDGGTDPAEFQVPSERIADMAERGYKLLEAIQRIPGHNDLDELAGDRLAKWISTVRQSCAQLGRSEIADICIGKLLSFAPVGDDGVWPCEPVRDVMEDIQSEPLMKGACTGVYNSRGAHWRGEGGEQERALAEKYRKWGQLIQVSHPFVSSKLLMDLAESYDRDASREDTEAGIRRRLR</sequence>
<proteinExistence type="predicted"/>
<dbReference type="SMART" id="SM00530">
    <property type="entry name" value="HTH_XRE"/>
    <property type="match status" value="1"/>
</dbReference>
<dbReference type="Proteomes" id="UP000405357">
    <property type="component" value="Unassembled WGS sequence"/>
</dbReference>
<dbReference type="Pfam" id="PF01381">
    <property type="entry name" value="HTH_3"/>
    <property type="match status" value="1"/>
</dbReference>
<accession>A0ABY6W6Z2</accession>
<dbReference type="InterPro" id="IPR013430">
    <property type="entry name" value="Toxin_antidote_HigA"/>
</dbReference>
<dbReference type="InterPro" id="IPR010982">
    <property type="entry name" value="Lambda_DNA-bd_dom_sf"/>
</dbReference>
<feature type="domain" description="HTH cro/C1-type" evidence="1">
    <location>
        <begin position="14"/>
        <end position="68"/>
    </location>
</feature>
<organism evidence="2 3">
    <name type="scientific">Pandoraea soli</name>
    <dbReference type="NCBI Taxonomy" id="2508293"/>
    <lineage>
        <taxon>Bacteria</taxon>
        <taxon>Pseudomonadati</taxon>
        <taxon>Pseudomonadota</taxon>
        <taxon>Betaproteobacteria</taxon>
        <taxon>Burkholderiales</taxon>
        <taxon>Burkholderiaceae</taxon>
        <taxon>Pandoraea</taxon>
    </lineage>
</organism>
<name>A0ABY6W6Z2_9BURK</name>
<keyword evidence="3" id="KW-1185">Reference proteome</keyword>
<dbReference type="SUPFAM" id="SSF47413">
    <property type="entry name" value="lambda repressor-like DNA-binding domains"/>
    <property type="match status" value="1"/>
</dbReference>